<protein>
    <submittedName>
        <fullName evidence="1">Uncharacterized protein</fullName>
    </submittedName>
</protein>
<evidence type="ECO:0000313" key="2">
    <source>
        <dbReference type="Proteomes" id="UP001283361"/>
    </source>
</evidence>
<evidence type="ECO:0000313" key="1">
    <source>
        <dbReference type="EMBL" id="KAK3796118.1"/>
    </source>
</evidence>
<accession>A0AAE1AXW1</accession>
<dbReference type="EMBL" id="JAWDGP010000921">
    <property type="protein sequence ID" value="KAK3796118.1"/>
    <property type="molecule type" value="Genomic_DNA"/>
</dbReference>
<sequence>MLAVRARGHGGICVFPFSSLPSPETMKGQLDTVLPHVRVRSSSILREMKEDVRRECDPSNQVKATRFGRIGRVHR</sequence>
<proteinExistence type="predicted"/>
<reference evidence="1" key="1">
    <citation type="journal article" date="2023" name="G3 (Bethesda)">
        <title>A reference genome for the long-term kleptoplast-retaining sea slug Elysia crispata morphotype clarki.</title>
        <authorList>
            <person name="Eastman K.E."/>
            <person name="Pendleton A.L."/>
            <person name="Shaikh M.A."/>
            <person name="Suttiyut T."/>
            <person name="Ogas R."/>
            <person name="Tomko P."/>
            <person name="Gavelis G."/>
            <person name="Widhalm J.R."/>
            <person name="Wisecaver J.H."/>
        </authorList>
    </citation>
    <scope>NUCLEOTIDE SEQUENCE</scope>
    <source>
        <strain evidence="1">ECLA1</strain>
    </source>
</reference>
<name>A0AAE1AXW1_9GAST</name>
<dbReference type="Proteomes" id="UP001283361">
    <property type="component" value="Unassembled WGS sequence"/>
</dbReference>
<gene>
    <name evidence="1" type="ORF">RRG08_004332</name>
</gene>
<organism evidence="1 2">
    <name type="scientific">Elysia crispata</name>
    <name type="common">lettuce slug</name>
    <dbReference type="NCBI Taxonomy" id="231223"/>
    <lineage>
        <taxon>Eukaryota</taxon>
        <taxon>Metazoa</taxon>
        <taxon>Spiralia</taxon>
        <taxon>Lophotrochozoa</taxon>
        <taxon>Mollusca</taxon>
        <taxon>Gastropoda</taxon>
        <taxon>Heterobranchia</taxon>
        <taxon>Euthyneura</taxon>
        <taxon>Panpulmonata</taxon>
        <taxon>Sacoglossa</taxon>
        <taxon>Placobranchoidea</taxon>
        <taxon>Plakobranchidae</taxon>
        <taxon>Elysia</taxon>
    </lineage>
</organism>
<dbReference type="AlphaFoldDB" id="A0AAE1AXW1"/>
<comment type="caution">
    <text evidence="1">The sequence shown here is derived from an EMBL/GenBank/DDBJ whole genome shotgun (WGS) entry which is preliminary data.</text>
</comment>
<keyword evidence="2" id="KW-1185">Reference proteome</keyword>